<dbReference type="AlphaFoldDB" id="A0A0T5PBQ2"/>
<dbReference type="NCBIfam" id="NF037995">
    <property type="entry name" value="TRAP_S1"/>
    <property type="match status" value="1"/>
</dbReference>
<evidence type="ECO:0000313" key="5">
    <source>
        <dbReference type="EMBL" id="KRS18549.1"/>
    </source>
</evidence>
<dbReference type="PATRIC" id="fig|540747.5.peg.3769"/>
<dbReference type="EMBL" id="LAXI01000003">
    <property type="protein sequence ID" value="KRS18549.1"/>
    <property type="molecule type" value="Genomic_DNA"/>
</dbReference>
<comment type="subcellular location">
    <subcellularLocation>
        <location evidence="1">Periplasm</location>
    </subcellularLocation>
</comment>
<reference evidence="6 8" key="2">
    <citation type="submission" date="2018-08" db="EMBL/GenBank/DDBJ databases">
        <title>Genetic Globetrotter - A new plasmid hitch-hiking vast phylogenetic and geographic distances.</title>
        <authorList>
            <person name="Vollmers J."/>
            <person name="Petersen J."/>
        </authorList>
    </citation>
    <scope>NUCLEOTIDE SEQUENCE [LARGE SCALE GENOMIC DNA]</scope>
    <source>
        <strain evidence="6 8">DSM 26383</strain>
    </source>
</reference>
<dbReference type="Gene3D" id="3.40.190.170">
    <property type="entry name" value="Bacterial extracellular solute-binding protein, family 7"/>
    <property type="match status" value="1"/>
</dbReference>
<gene>
    <name evidence="6" type="ORF">RIdsm_01338</name>
    <name evidence="5" type="ORF">XM52_07035</name>
</gene>
<accession>A0A0T5PBQ2</accession>
<dbReference type="InterPro" id="IPR038404">
    <property type="entry name" value="TRAP_DctP_sf"/>
</dbReference>
<dbReference type="PANTHER" id="PTHR33376:SF15">
    <property type="entry name" value="BLL6794 PROTEIN"/>
    <property type="match status" value="1"/>
</dbReference>
<dbReference type="CDD" id="cd13601">
    <property type="entry name" value="PBP2_TRAP_DctP1_3_4_like"/>
    <property type="match status" value="1"/>
</dbReference>
<feature type="signal peptide" evidence="4">
    <location>
        <begin position="1"/>
        <end position="22"/>
    </location>
</feature>
<evidence type="ECO:0000256" key="2">
    <source>
        <dbReference type="ARBA" id="ARBA00022729"/>
    </source>
</evidence>
<feature type="chain" id="PRO_5010437540" evidence="4">
    <location>
        <begin position="23"/>
        <end position="342"/>
    </location>
</feature>
<dbReference type="Proteomes" id="UP000051401">
    <property type="component" value="Unassembled WGS sequence"/>
</dbReference>
<dbReference type="KEGG" id="rid:RIdsm_01338"/>
<proteinExistence type="predicted"/>
<keyword evidence="3" id="KW-0574">Periplasm</keyword>
<dbReference type="EMBL" id="CP031598">
    <property type="protein sequence ID" value="QEW25551.1"/>
    <property type="molecule type" value="Genomic_DNA"/>
</dbReference>
<evidence type="ECO:0000256" key="3">
    <source>
        <dbReference type="ARBA" id="ARBA00022764"/>
    </source>
</evidence>
<dbReference type="PANTHER" id="PTHR33376">
    <property type="match status" value="1"/>
</dbReference>
<keyword evidence="6" id="KW-0675">Receptor</keyword>
<organism evidence="5 7">
    <name type="scientific">Roseovarius indicus</name>
    <dbReference type="NCBI Taxonomy" id="540747"/>
    <lineage>
        <taxon>Bacteria</taxon>
        <taxon>Pseudomonadati</taxon>
        <taxon>Pseudomonadota</taxon>
        <taxon>Alphaproteobacteria</taxon>
        <taxon>Rhodobacterales</taxon>
        <taxon>Roseobacteraceae</taxon>
        <taxon>Roseovarius</taxon>
    </lineage>
</organism>
<dbReference type="InterPro" id="IPR018389">
    <property type="entry name" value="DctP_fam"/>
</dbReference>
<dbReference type="RefSeq" id="WP_057814711.1">
    <property type="nucleotide sequence ID" value="NZ_CP031598.1"/>
</dbReference>
<dbReference type="Pfam" id="PF03480">
    <property type="entry name" value="DctP"/>
    <property type="match status" value="1"/>
</dbReference>
<dbReference type="STRING" id="540747.SAMN04488031_104208"/>
<keyword evidence="2 4" id="KW-0732">Signal</keyword>
<dbReference type="OrthoDB" id="9780733at2"/>
<dbReference type="GO" id="GO:0055085">
    <property type="term" value="P:transmembrane transport"/>
    <property type="evidence" value="ECO:0007669"/>
    <property type="project" value="InterPro"/>
</dbReference>
<sequence>MNISAKWIAAACIAVSATGAVAQEVTLRIGDTFPVGHYTPENLVKVWMAGVEENAPGVSFEYFQAGQLGKAKDHLKLAQSGVLDIAYVAPSYVSDKLPMSSVAELPEAFTTACEGTWAYWKLAQPGGLLDEIEFKPNGVRVLMVMVLPPYQLYVRGNEIDGVDSFKGLKIRTTGGAKEIATVKLGGVPVQMAAPEARNGLTRGTIDALLFPTPSILPYDLATALDYATEGLNLGSFVTTYAISLDKWDTLSPEVQEAMTAASEAAIQSGCEAVDALNAADKQTITEAGVEYVTLSDADQQKISGLMAEVGTEWASQLDERGKKGTEVLEAFRASLASDGDSN</sequence>
<evidence type="ECO:0000313" key="8">
    <source>
        <dbReference type="Proteomes" id="UP000325785"/>
    </source>
</evidence>
<reference evidence="5 7" key="1">
    <citation type="submission" date="2015-04" db="EMBL/GenBank/DDBJ databases">
        <title>The draft genome sequence of Roseovarius indicus B108T.</title>
        <authorList>
            <person name="Li G."/>
            <person name="Lai Q."/>
            <person name="Shao Z."/>
            <person name="Yan P."/>
        </authorList>
    </citation>
    <scope>NUCLEOTIDE SEQUENCE [LARGE SCALE GENOMIC DNA]</scope>
    <source>
        <strain evidence="5 7">B108</strain>
    </source>
</reference>
<dbReference type="GO" id="GO:0042597">
    <property type="term" value="C:periplasmic space"/>
    <property type="evidence" value="ECO:0007669"/>
    <property type="project" value="UniProtKB-SubCell"/>
</dbReference>
<protein>
    <submittedName>
        <fullName evidence="5">C4-dicarboxylate ABC transporter</fullName>
    </submittedName>
    <submittedName>
        <fullName evidence="6">DctP family TRAP transporter solute receptor</fullName>
    </submittedName>
</protein>
<dbReference type="Proteomes" id="UP000325785">
    <property type="component" value="Chromosome"/>
</dbReference>
<name>A0A0T5PBQ2_9RHOB</name>
<evidence type="ECO:0000256" key="1">
    <source>
        <dbReference type="ARBA" id="ARBA00004418"/>
    </source>
</evidence>
<evidence type="ECO:0000256" key="4">
    <source>
        <dbReference type="SAM" id="SignalP"/>
    </source>
</evidence>
<keyword evidence="7" id="KW-1185">Reference proteome</keyword>
<evidence type="ECO:0000313" key="6">
    <source>
        <dbReference type="EMBL" id="QEW25551.1"/>
    </source>
</evidence>
<evidence type="ECO:0000313" key="7">
    <source>
        <dbReference type="Proteomes" id="UP000051401"/>
    </source>
</evidence>